<feature type="compositionally biased region" description="Low complexity" evidence="1">
    <location>
        <begin position="186"/>
        <end position="200"/>
    </location>
</feature>
<dbReference type="EMBL" id="CAMXCT030000437">
    <property type="protein sequence ID" value="CAL4766115.1"/>
    <property type="molecule type" value="Genomic_DNA"/>
</dbReference>
<reference evidence="3" key="1">
    <citation type="submission" date="2022-10" db="EMBL/GenBank/DDBJ databases">
        <authorList>
            <person name="Chen Y."/>
            <person name="Dougan E. K."/>
            <person name="Chan C."/>
            <person name="Rhodes N."/>
            <person name="Thang M."/>
        </authorList>
    </citation>
    <scope>NUCLEOTIDE SEQUENCE</scope>
</reference>
<feature type="region of interest" description="Disordered" evidence="1">
    <location>
        <begin position="105"/>
        <end position="137"/>
    </location>
</feature>
<evidence type="ECO:0000313" key="4">
    <source>
        <dbReference type="EMBL" id="CAL1132178.1"/>
    </source>
</evidence>
<dbReference type="OrthoDB" id="417210at2759"/>
<accession>A0A9P1BUV3</accession>
<dbReference type="InterPro" id="IPR036867">
    <property type="entry name" value="R3H_dom_sf"/>
</dbReference>
<dbReference type="EMBL" id="CAMXCT010000437">
    <property type="protein sequence ID" value="CAI3978803.1"/>
    <property type="molecule type" value="Genomic_DNA"/>
</dbReference>
<protein>
    <recommendedName>
        <fullName evidence="2">R3H domain-containing protein</fullName>
    </recommendedName>
</protein>
<reference evidence="4" key="2">
    <citation type="submission" date="2024-04" db="EMBL/GenBank/DDBJ databases">
        <authorList>
            <person name="Chen Y."/>
            <person name="Shah S."/>
            <person name="Dougan E. K."/>
            <person name="Thang M."/>
            <person name="Chan C."/>
        </authorList>
    </citation>
    <scope>NUCLEOTIDE SEQUENCE [LARGE SCALE GENOMIC DNA]</scope>
</reference>
<dbReference type="Pfam" id="PF01424">
    <property type="entry name" value="R3H"/>
    <property type="match status" value="1"/>
</dbReference>
<evidence type="ECO:0000259" key="2">
    <source>
        <dbReference type="PROSITE" id="PS51061"/>
    </source>
</evidence>
<dbReference type="AlphaFoldDB" id="A0A9P1BUV3"/>
<evidence type="ECO:0000256" key="1">
    <source>
        <dbReference type="SAM" id="MobiDB-lite"/>
    </source>
</evidence>
<feature type="compositionally biased region" description="Basic and acidic residues" evidence="1">
    <location>
        <begin position="109"/>
        <end position="118"/>
    </location>
</feature>
<dbReference type="SUPFAM" id="SSF82708">
    <property type="entry name" value="R3H domain"/>
    <property type="match status" value="1"/>
</dbReference>
<organism evidence="3">
    <name type="scientific">Cladocopium goreaui</name>
    <dbReference type="NCBI Taxonomy" id="2562237"/>
    <lineage>
        <taxon>Eukaryota</taxon>
        <taxon>Sar</taxon>
        <taxon>Alveolata</taxon>
        <taxon>Dinophyceae</taxon>
        <taxon>Suessiales</taxon>
        <taxon>Symbiodiniaceae</taxon>
        <taxon>Cladocopium</taxon>
    </lineage>
</organism>
<dbReference type="InterPro" id="IPR001374">
    <property type="entry name" value="R3H_dom"/>
</dbReference>
<dbReference type="EMBL" id="CAMXCT020000437">
    <property type="protein sequence ID" value="CAL1132178.1"/>
    <property type="molecule type" value="Genomic_DNA"/>
</dbReference>
<dbReference type="Proteomes" id="UP001152797">
    <property type="component" value="Unassembled WGS sequence"/>
</dbReference>
<comment type="caution">
    <text evidence="3">The sequence shown here is derived from an EMBL/GenBank/DDBJ whole genome shotgun (WGS) entry which is preliminary data.</text>
</comment>
<keyword evidence="5" id="KW-1185">Reference proteome</keyword>
<dbReference type="CDD" id="cd02325">
    <property type="entry name" value="R3H"/>
    <property type="match status" value="1"/>
</dbReference>
<sequence length="337" mass="36091">MEDLSIVSFDDTRLRTRALSPRAYPRNWTPWVHAQAAKLGLRVRNYRDENGEDMLKARNQTAATGGRSDWASEVRERLANVKEDFIFKNLDEEERAVVHEVARQVGLHSSEKEGDAGKRNVIVSSSPGTTEAKVGGNGGGVGIVGGLELPNAGSFRPDASGSLSNPGDASPGRSVSAFGELPLETSMSLSHSRGGSSASDGDNDEGQTAEAKQEDSLGGGSSPTSSSALISQAFDSYATGTSSSGQRIFLRFVDLKGFAGDLRDAMPKKRRPQAHEFAAVLEICFDDTAQLQSNLGVRVGSGLTLQFFQVFIQKAMNRLGLQIASVLFEVLAQHDDE</sequence>
<feature type="region of interest" description="Disordered" evidence="1">
    <location>
        <begin position="152"/>
        <end position="225"/>
    </location>
</feature>
<name>A0A9P1BUV3_9DINO</name>
<dbReference type="PROSITE" id="PS51061">
    <property type="entry name" value="R3H"/>
    <property type="match status" value="1"/>
</dbReference>
<gene>
    <name evidence="3" type="ORF">C1SCF055_LOCUS6804</name>
</gene>
<feature type="domain" description="R3H" evidence="2">
    <location>
        <begin position="64"/>
        <end position="127"/>
    </location>
</feature>
<evidence type="ECO:0000313" key="3">
    <source>
        <dbReference type="EMBL" id="CAI3978803.1"/>
    </source>
</evidence>
<evidence type="ECO:0000313" key="5">
    <source>
        <dbReference type="Proteomes" id="UP001152797"/>
    </source>
</evidence>
<dbReference type="Gene3D" id="3.30.1370.50">
    <property type="entry name" value="R3H-like domain"/>
    <property type="match status" value="1"/>
</dbReference>
<dbReference type="GO" id="GO:0003676">
    <property type="term" value="F:nucleic acid binding"/>
    <property type="evidence" value="ECO:0007669"/>
    <property type="project" value="UniProtKB-UniRule"/>
</dbReference>
<proteinExistence type="predicted"/>